<keyword evidence="3 8" id="KW-0533">Nickel</keyword>
<dbReference type="InterPro" id="IPR036461">
    <property type="entry name" value="Urease_betasu_sf"/>
</dbReference>
<name>A0AA86RZ05_9FABA</name>
<dbReference type="SUPFAM" id="SSF51278">
    <property type="entry name" value="Urease, beta-subunit"/>
    <property type="match status" value="1"/>
</dbReference>
<dbReference type="CDD" id="cd00407">
    <property type="entry name" value="Urease_beta"/>
    <property type="match status" value="1"/>
</dbReference>
<dbReference type="SUPFAM" id="SSF51556">
    <property type="entry name" value="Metallo-dependent hydrolases"/>
    <property type="match status" value="1"/>
</dbReference>
<dbReference type="InterPro" id="IPR032466">
    <property type="entry name" value="Metal_Hydrolase"/>
</dbReference>
<dbReference type="Pfam" id="PF01979">
    <property type="entry name" value="Amidohydro_1"/>
    <property type="match status" value="1"/>
</dbReference>
<dbReference type="InterPro" id="IPR050112">
    <property type="entry name" value="Urease_alpha_subunit"/>
</dbReference>
<dbReference type="NCBIfam" id="NF009686">
    <property type="entry name" value="PRK13207.1"/>
    <property type="match status" value="1"/>
</dbReference>
<dbReference type="InterPro" id="IPR029754">
    <property type="entry name" value="Urease_Ni-bd"/>
</dbReference>
<keyword evidence="4 8" id="KW-0479">Metal-binding</keyword>
<dbReference type="EMBL" id="OY731400">
    <property type="protein sequence ID" value="CAJ1935645.1"/>
    <property type="molecule type" value="Genomic_DNA"/>
</dbReference>
<dbReference type="PANTHER" id="PTHR43440:SF1">
    <property type="entry name" value="UREASE"/>
    <property type="match status" value="1"/>
</dbReference>
<dbReference type="InterPro" id="IPR040881">
    <property type="entry name" value="Urease_linker"/>
</dbReference>
<feature type="binding site" evidence="9">
    <location>
        <position position="496"/>
    </location>
    <ligand>
        <name>substrate</name>
    </ligand>
</feature>
<comment type="PTM">
    <text evidence="7">Carbamylation allows a single lysine to coordinate two nickel ions.</text>
</comment>
<evidence type="ECO:0000256" key="4">
    <source>
        <dbReference type="ARBA" id="ARBA00022723"/>
    </source>
</evidence>
<dbReference type="Gene3D" id="3.20.20.140">
    <property type="entry name" value="Metal-dependent hydrolases"/>
    <property type="match status" value="1"/>
</dbReference>
<evidence type="ECO:0000256" key="2">
    <source>
        <dbReference type="ARBA" id="ARBA00012934"/>
    </source>
</evidence>
<dbReference type="PROSITE" id="PS51368">
    <property type="entry name" value="UREASE_3"/>
    <property type="match status" value="1"/>
</dbReference>
<dbReference type="InterPro" id="IPR005848">
    <property type="entry name" value="Urease_asu"/>
</dbReference>
<feature type="binding site" evidence="8">
    <location>
        <position position="598"/>
    </location>
    <ligand>
        <name>Ni(2+)</name>
        <dbReference type="ChEBI" id="CHEBI:49786"/>
        <label>1</label>
    </ligand>
</feature>
<feature type="binding site" evidence="8">
    <location>
        <position position="412"/>
    </location>
    <ligand>
        <name>Ni(2+)</name>
        <dbReference type="ChEBI" id="CHEBI:49786"/>
        <label>1</label>
    </ligand>
</feature>
<evidence type="ECO:0000256" key="6">
    <source>
        <dbReference type="ARBA" id="ARBA00046803"/>
    </source>
</evidence>
<dbReference type="Pfam" id="PF00449">
    <property type="entry name" value="Urease_alpha"/>
    <property type="match status" value="1"/>
</dbReference>
<dbReference type="SUPFAM" id="SSF54111">
    <property type="entry name" value="Urease, gamma-subunit"/>
    <property type="match status" value="1"/>
</dbReference>
<dbReference type="NCBIfam" id="TIGR00193">
    <property type="entry name" value="urease_gam"/>
    <property type="match status" value="1"/>
</dbReference>
<dbReference type="Pfam" id="PF00547">
    <property type="entry name" value="Urease_gamma"/>
    <property type="match status" value="1"/>
</dbReference>
<dbReference type="CDD" id="cd00390">
    <property type="entry name" value="Urease_gamma"/>
    <property type="match status" value="1"/>
</dbReference>
<evidence type="ECO:0000256" key="5">
    <source>
        <dbReference type="ARBA" id="ARBA00022801"/>
    </source>
</evidence>
<dbReference type="GO" id="GO:0009039">
    <property type="term" value="F:urease activity"/>
    <property type="evidence" value="ECO:0007669"/>
    <property type="project" value="UniProtKB-EC"/>
</dbReference>
<dbReference type="NCBIfam" id="NF009671">
    <property type="entry name" value="PRK13192.1"/>
    <property type="match status" value="1"/>
</dbReference>
<dbReference type="PANTHER" id="PTHR43440">
    <property type="entry name" value="UREASE"/>
    <property type="match status" value="1"/>
</dbReference>
<evidence type="ECO:0000256" key="3">
    <source>
        <dbReference type="ARBA" id="ARBA00022596"/>
    </source>
</evidence>
<feature type="binding site" description="via carbamate group" evidence="8">
    <location>
        <position position="494"/>
    </location>
    <ligand>
        <name>Ni(2+)</name>
        <dbReference type="ChEBI" id="CHEBI:49786"/>
        <label>2</label>
    </ligand>
</feature>
<dbReference type="Pfam" id="PF00699">
    <property type="entry name" value="Urease_beta"/>
    <property type="match status" value="1"/>
</dbReference>
<proteinExistence type="predicted"/>
<comment type="cofactor">
    <cofactor evidence="8">
        <name>Ni cation</name>
        <dbReference type="ChEBI" id="CHEBI:25516"/>
    </cofactor>
    <text evidence="8">Binds 2 nickel ions per subunit.</text>
</comment>
<dbReference type="AlphaFoldDB" id="A0AA86RZ05"/>
<feature type="binding site" evidence="8">
    <location>
        <position position="414"/>
    </location>
    <ligand>
        <name>Ni(2+)</name>
        <dbReference type="ChEBI" id="CHEBI:49786"/>
        <label>1</label>
    </ligand>
</feature>
<feature type="binding site" description="via carbamate group" evidence="8">
    <location>
        <position position="494"/>
    </location>
    <ligand>
        <name>Ni(2+)</name>
        <dbReference type="ChEBI" id="CHEBI:49786"/>
        <label>1</label>
    </ligand>
</feature>
<evidence type="ECO:0000256" key="7">
    <source>
        <dbReference type="PIRSR" id="PIRSR611612-50"/>
    </source>
</evidence>
<dbReference type="InterPro" id="IPR036463">
    <property type="entry name" value="Urease_gamma_sf"/>
</dbReference>
<dbReference type="InterPro" id="IPR017951">
    <property type="entry name" value="Urease_asu_c"/>
</dbReference>
<evidence type="ECO:0000256" key="1">
    <source>
        <dbReference type="ARBA" id="ARBA00004897"/>
    </source>
</evidence>
<dbReference type="Proteomes" id="UP001189624">
    <property type="component" value="Chromosome 3"/>
</dbReference>
<dbReference type="SUPFAM" id="SSF51338">
    <property type="entry name" value="Composite domain of metallo-dependent hydrolases"/>
    <property type="match status" value="1"/>
</dbReference>
<sequence length="667" mass="72733">MKLSPREVEKLVLHNAGYLAQKRLARGLRLNYTEAVALIATQIMEFARDGEESVASLMCIGQQLLGRRQVLPKVPHLLNAVQVEATFPDGTKLVIVHGPIACENGDLEKALCGSFLPVPSLDKFAEIKEDNRVPGEILCRDGYLALNLGRKAVNLKVVNKGDRTIQVGSHYHFIEVNPYMTFDRRKSYGMRLNIAAGNSVRFEVQFYVVWESKVVKLVSIGGNKVIRGGNGIADGPVSETNLKEAMEAVCKRGFGHKDEEDASEGITEVDSNSPFTTFISREEYANKYGPTTGDKIRLGDTNLLAEIEKDFARYGDECIFGGGKVIRDGMGQSCGHPPAISLDTVIANVVIIDYSGIIKADIGIKDGLIVSIGKAGNPDIMDDVYLNMIIGANTEVIAGEWLIVTAGAIDCHVHYICPQLVYEAISSGITTLVGGGTGPTAGSRATTCTPAPSLMKLMLQSTDDLPLNFGFTGKGSSKPDELHEIIKAGAMGLKLHEDWGCTPAAIDNCLTIAEQYDIQAQLSLLQFYFCFINIHTDTLNEAGFVEHSIAAFKGRTIHTYHRDILEDLAFACSRIREKTIAAEDILHDIGAISIISSDSQAMGRVGEVISRTWQTANKMKIQQRGPLQPDESDNDNFRIKRYIAKYTINPAIANGFSQHVGPVEVNV</sequence>
<accession>A0AA86RZ05</accession>
<dbReference type="EC" id="3.5.1.5" evidence="2"/>
<dbReference type="Gene3D" id="2.10.150.10">
    <property type="entry name" value="Urease, beta subunit"/>
    <property type="match status" value="1"/>
</dbReference>
<gene>
    <name evidence="11" type="ORF">AYBTSS11_LOCUS7021</name>
</gene>
<dbReference type="GO" id="GO:0043419">
    <property type="term" value="P:urea catabolic process"/>
    <property type="evidence" value="ECO:0007669"/>
    <property type="project" value="InterPro"/>
</dbReference>
<dbReference type="InterPro" id="IPR002026">
    <property type="entry name" value="Urease_gamma/gamma-beta_su"/>
</dbReference>
<keyword evidence="5" id="KW-0378">Hydrolase</keyword>
<reference evidence="11" key="1">
    <citation type="submission" date="2023-10" db="EMBL/GenBank/DDBJ databases">
        <authorList>
            <person name="Domelevo Entfellner J.-B."/>
        </authorList>
    </citation>
    <scope>NUCLEOTIDE SEQUENCE</scope>
</reference>
<feature type="domain" description="Urease" evidence="10">
    <location>
        <begin position="407"/>
        <end position="667"/>
    </location>
</feature>
<evidence type="ECO:0000256" key="9">
    <source>
        <dbReference type="PROSITE-ProRule" id="PRU00700"/>
    </source>
</evidence>
<feature type="modified residue" description="N6-carboxylysine" evidence="7">
    <location>
        <position position="494"/>
    </location>
</feature>
<dbReference type="Gene3D" id="2.30.40.10">
    <property type="entry name" value="Urease, subunit C, domain 1"/>
    <property type="match status" value="1"/>
</dbReference>
<keyword evidence="12" id="KW-1185">Reference proteome</keyword>
<dbReference type="Gene3D" id="3.30.280.10">
    <property type="entry name" value="Urease, gamma-like subunit"/>
    <property type="match status" value="1"/>
</dbReference>
<evidence type="ECO:0000256" key="8">
    <source>
        <dbReference type="PIRSR" id="PIRSR611612-51"/>
    </source>
</evidence>
<dbReference type="Gramene" id="rna-AYBTSS11_LOCUS7021">
    <property type="protein sequence ID" value="CAJ1935645.1"/>
    <property type="gene ID" value="gene-AYBTSS11_LOCUS7021"/>
</dbReference>
<dbReference type="InterPro" id="IPR006680">
    <property type="entry name" value="Amidohydro-rel"/>
</dbReference>
<dbReference type="InterPro" id="IPR011612">
    <property type="entry name" value="Urease_alpha_N_dom"/>
</dbReference>
<dbReference type="GO" id="GO:0016151">
    <property type="term" value="F:nickel cation binding"/>
    <property type="evidence" value="ECO:0007669"/>
    <property type="project" value="InterPro"/>
</dbReference>
<dbReference type="GO" id="GO:0035550">
    <property type="term" value="C:urease complex"/>
    <property type="evidence" value="ECO:0007669"/>
    <property type="project" value="InterPro"/>
</dbReference>
<dbReference type="FunFam" id="3.30.280.10:FF:000001">
    <property type="entry name" value="Urease subunit alpha"/>
    <property type="match status" value="1"/>
</dbReference>
<dbReference type="PROSITE" id="PS01120">
    <property type="entry name" value="UREASE_1"/>
    <property type="match status" value="1"/>
</dbReference>
<dbReference type="InterPro" id="IPR011059">
    <property type="entry name" value="Metal-dep_hydrolase_composite"/>
</dbReference>
<protein>
    <recommendedName>
        <fullName evidence="2">urease</fullName>
        <ecNumber evidence="2">3.5.1.5</ecNumber>
    </recommendedName>
</protein>
<organism evidence="11 12">
    <name type="scientific">Sphenostylis stenocarpa</name>
    <dbReference type="NCBI Taxonomy" id="92480"/>
    <lineage>
        <taxon>Eukaryota</taxon>
        <taxon>Viridiplantae</taxon>
        <taxon>Streptophyta</taxon>
        <taxon>Embryophyta</taxon>
        <taxon>Tracheophyta</taxon>
        <taxon>Spermatophyta</taxon>
        <taxon>Magnoliopsida</taxon>
        <taxon>eudicotyledons</taxon>
        <taxon>Gunneridae</taxon>
        <taxon>Pentapetalae</taxon>
        <taxon>rosids</taxon>
        <taxon>fabids</taxon>
        <taxon>Fabales</taxon>
        <taxon>Fabaceae</taxon>
        <taxon>Papilionoideae</taxon>
        <taxon>50 kb inversion clade</taxon>
        <taxon>NPAAA clade</taxon>
        <taxon>indigoferoid/millettioid clade</taxon>
        <taxon>Phaseoleae</taxon>
        <taxon>Sphenostylis</taxon>
    </lineage>
</organism>
<dbReference type="InterPro" id="IPR002019">
    <property type="entry name" value="Urease_beta-like"/>
</dbReference>
<evidence type="ECO:0000259" key="10">
    <source>
        <dbReference type="PROSITE" id="PS51368"/>
    </source>
</evidence>
<comment type="subunit">
    <text evidence="6">Homohexamer. Other oligomeric forms may exist depending on pH and presence of salts.</text>
</comment>
<dbReference type="Pfam" id="PF18473">
    <property type="entry name" value="Urease_linker"/>
    <property type="match status" value="1"/>
</dbReference>
<evidence type="ECO:0000313" key="11">
    <source>
        <dbReference type="EMBL" id="CAJ1935645.1"/>
    </source>
</evidence>
<evidence type="ECO:0000313" key="12">
    <source>
        <dbReference type="Proteomes" id="UP001189624"/>
    </source>
</evidence>
<comment type="pathway">
    <text evidence="1">Nitrogen metabolism; urea degradation; CO(2) and NH(3) from urea (urease route): step 1/1.</text>
</comment>
<dbReference type="NCBIfam" id="TIGR00192">
    <property type="entry name" value="urease_beta"/>
    <property type="match status" value="1"/>
</dbReference>
<feature type="binding site" evidence="8">
    <location>
        <position position="561"/>
    </location>
    <ligand>
        <name>Ni(2+)</name>
        <dbReference type="ChEBI" id="CHEBI:49786"/>
        <label>2</label>
    </ligand>
</feature>
<dbReference type="PRINTS" id="PR01752">
    <property type="entry name" value="UREASE"/>
</dbReference>
<feature type="binding site" evidence="8">
    <location>
        <position position="535"/>
    </location>
    <ligand>
        <name>Ni(2+)</name>
        <dbReference type="ChEBI" id="CHEBI:49786"/>
        <label>2</label>
    </ligand>
</feature>
<comment type="caution">
    <text evidence="9">Lacks conserved residue(s) required for the propagation of feature annotation.</text>
</comment>